<dbReference type="EMBL" id="CAJVPS010001540">
    <property type="protein sequence ID" value="CAG8542081.1"/>
    <property type="molecule type" value="Genomic_DNA"/>
</dbReference>
<comment type="subcellular location">
    <subcellularLocation>
        <location evidence="1">Endomembrane system</location>
        <topology evidence="1">Multi-pass membrane protein</topology>
    </subcellularLocation>
</comment>
<dbReference type="AlphaFoldDB" id="A0A9N9FLV3"/>
<dbReference type="OrthoDB" id="166803at2759"/>
<feature type="transmembrane region" description="Helical" evidence="6">
    <location>
        <begin position="28"/>
        <end position="46"/>
    </location>
</feature>
<proteinExistence type="predicted"/>
<gene>
    <name evidence="7" type="ORF">ALEPTO_LOCUS5460</name>
</gene>
<evidence type="ECO:0000256" key="4">
    <source>
        <dbReference type="ARBA" id="ARBA00023136"/>
    </source>
</evidence>
<sequence length="315" mass="35572">MLLLIRLAPYPYNILNTLLSATHISLRVYAIATAISLFKLVIHVWIGSKISSFTEHLKGNSDSSNFNEIHLDPMRIIPVMIGVSIGLGVIIYVWILARRSIKEVEENISNEMLEEGCGNEMKQFIPRRPSDSDREGTDDEYEYTVEDLPNESITTLPVEEIISLESNANHQAGILAQNLLEPAFDIQRRSSHSTSLSDASYRLIEHKEDQNTLQLNFPYTHPLIVDRSAVFSRKQTPTVPNLDQKVQSTSGRIRKQGPSSGTDLNHMVLRFELNNLMIWLLVRKLKSSRLLRNLSGGGGSRQGPAKILKINRNFQ</sequence>
<dbReference type="InterPro" id="IPR051076">
    <property type="entry name" value="Golgi_membrane_TVP38/TMEM64"/>
</dbReference>
<protein>
    <submittedName>
        <fullName evidence="7">1355_t:CDS:1</fullName>
    </submittedName>
</protein>
<evidence type="ECO:0000256" key="1">
    <source>
        <dbReference type="ARBA" id="ARBA00004127"/>
    </source>
</evidence>
<evidence type="ECO:0000256" key="6">
    <source>
        <dbReference type="SAM" id="Phobius"/>
    </source>
</evidence>
<keyword evidence="4 6" id="KW-0472">Membrane</keyword>
<evidence type="ECO:0000313" key="7">
    <source>
        <dbReference type="EMBL" id="CAG8542081.1"/>
    </source>
</evidence>
<evidence type="ECO:0000256" key="2">
    <source>
        <dbReference type="ARBA" id="ARBA00022692"/>
    </source>
</evidence>
<organism evidence="7 8">
    <name type="scientific">Ambispora leptoticha</name>
    <dbReference type="NCBI Taxonomy" id="144679"/>
    <lineage>
        <taxon>Eukaryota</taxon>
        <taxon>Fungi</taxon>
        <taxon>Fungi incertae sedis</taxon>
        <taxon>Mucoromycota</taxon>
        <taxon>Glomeromycotina</taxon>
        <taxon>Glomeromycetes</taxon>
        <taxon>Archaeosporales</taxon>
        <taxon>Ambisporaceae</taxon>
        <taxon>Ambispora</taxon>
    </lineage>
</organism>
<dbReference type="PANTHER" id="PTHR47549">
    <property type="entry name" value="GOLGI APPARATUS MEMBRANE PROTEIN TVP38-RELATED"/>
    <property type="match status" value="1"/>
</dbReference>
<dbReference type="GO" id="GO:0000022">
    <property type="term" value="P:mitotic spindle elongation"/>
    <property type="evidence" value="ECO:0007669"/>
    <property type="project" value="TreeGrafter"/>
</dbReference>
<dbReference type="GO" id="GO:0016192">
    <property type="term" value="P:vesicle-mediated transport"/>
    <property type="evidence" value="ECO:0007669"/>
    <property type="project" value="TreeGrafter"/>
</dbReference>
<name>A0A9N9FLV3_9GLOM</name>
<feature type="region of interest" description="Disordered" evidence="5">
    <location>
        <begin position="294"/>
        <end position="315"/>
    </location>
</feature>
<evidence type="ECO:0000256" key="3">
    <source>
        <dbReference type="ARBA" id="ARBA00022989"/>
    </source>
</evidence>
<keyword evidence="3 6" id="KW-1133">Transmembrane helix</keyword>
<accession>A0A9N9FLV3</accession>
<reference evidence="7" key="1">
    <citation type="submission" date="2021-06" db="EMBL/GenBank/DDBJ databases">
        <authorList>
            <person name="Kallberg Y."/>
            <person name="Tangrot J."/>
            <person name="Rosling A."/>
        </authorList>
    </citation>
    <scope>NUCLEOTIDE SEQUENCE</scope>
    <source>
        <strain evidence="7">FL130A</strain>
    </source>
</reference>
<dbReference type="Proteomes" id="UP000789508">
    <property type="component" value="Unassembled WGS sequence"/>
</dbReference>
<evidence type="ECO:0000256" key="5">
    <source>
        <dbReference type="SAM" id="MobiDB-lite"/>
    </source>
</evidence>
<comment type="caution">
    <text evidence="7">The sequence shown here is derived from an EMBL/GenBank/DDBJ whole genome shotgun (WGS) entry which is preliminary data.</text>
</comment>
<evidence type="ECO:0000313" key="8">
    <source>
        <dbReference type="Proteomes" id="UP000789508"/>
    </source>
</evidence>
<keyword evidence="2 6" id="KW-0812">Transmembrane</keyword>
<feature type="transmembrane region" description="Helical" evidence="6">
    <location>
        <begin position="76"/>
        <end position="97"/>
    </location>
</feature>
<keyword evidence="8" id="KW-1185">Reference proteome</keyword>
<dbReference type="PANTHER" id="PTHR47549:SF3">
    <property type="entry name" value="GOLGI APPARATUS MEMBRANE PROTEIN TVP38"/>
    <property type="match status" value="1"/>
</dbReference>
<dbReference type="GO" id="GO:0000139">
    <property type="term" value="C:Golgi membrane"/>
    <property type="evidence" value="ECO:0007669"/>
    <property type="project" value="TreeGrafter"/>
</dbReference>
<feature type="region of interest" description="Disordered" evidence="5">
    <location>
        <begin position="235"/>
        <end position="261"/>
    </location>
</feature>